<proteinExistence type="predicted"/>
<sequence>MPISPLRIVFQSLHEMVAYLRGIKLKHSDQRKSEDLVMNNVRFLLPVLSAGPHEQHQRGAAQNVIYVYNNQGSHSKAAEKIEDAAELDYVEQLVDLFMQIYGDTGVMRSKALISKCCEMKNIELPEP</sequence>
<reference evidence="1" key="2">
    <citation type="submission" date="2020-07" db="EMBL/GenBank/DDBJ databases">
        <authorList>
            <person name="Vera ALvarez R."/>
            <person name="Arias-Moreno D.M."/>
            <person name="Jimenez-Jacinto V."/>
            <person name="Jimenez-Bremont J.F."/>
            <person name="Swaminathan K."/>
            <person name="Moose S.P."/>
            <person name="Guerrero-Gonzalez M.L."/>
            <person name="Marino-Ramirez L."/>
            <person name="Landsman D."/>
            <person name="Rodriguez-Kessler M."/>
            <person name="Delgado-Sanchez P."/>
        </authorList>
    </citation>
    <scope>NUCLEOTIDE SEQUENCE</scope>
    <source>
        <tissue evidence="1">Cladode</tissue>
    </source>
</reference>
<protein>
    <submittedName>
        <fullName evidence="1">Uncharacterized protein</fullName>
    </submittedName>
</protein>
<accession>A0A7C9E9T7</accession>
<evidence type="ECO:0000313" key="1">
    <source>
        <dbReference type="EMBL" id="MBA4656604.1"/>
    </source>
</evidence>
<organism evidence="1">
    <name type="scientific">Opuntia streptacantha</name>
    <name type="common">Prickly pear cactus</name>
    <name type="synonym">Opuntia cardona</name>
    <dbReference type="NCBI Taxonomy" id="393608"/>
    <lineage>
        <taxon>Eukaryota</taxon>
        <taxon>Viridiplantae</taxon>
        <taxon>Streptophyta</taxon>
        <taxon>Embryophyta</taxon>
        <taxon>Tracheophyta</taxon>
        <taxon>Spermatophyta</taxon>
        <taxon>Magnoliopsida</taxon>
        <taxon>eudicotyledons</taxon>
        <taxon>Gunneridae</taxon>
        <taxon>Pentapetalae</taxon>
        <taxon>Caryophyllales</taxon>
        <taxon>Cactineae</taxon>
        <taxon>Cactaceae</taxon>
        <taxon>Opuntioideae</taxon>
        <taxon>Opuntia</taxon>
    </lineage>
</organism>
<reference evidence="1" key="1">
    <citation type="journal article" date="2013" name="J. Plant Res.">
        <title>Effect of fungi and light on seed germination of three Opuntia species from semiarid lands of central Mexico.</title>
        <authorList>
            <person name="Delgado-Sanchez P."/>
            <person name="Jimenez-Bremont J.F."/>
            <person name="Guerrero-Gonzalez Mde L."/>
            <person name="Flores J."/>
        </authorList>
    </citation>
    <scope>NUCLEOTIDE SEQUENCE</scope>
    <source>
        <tissue evidence="1">Cladode</tissue>
    </source>
</reference>
<name>A0A7C9E9T7_OPUST</name>
<dbReference type="AlphaFoldDB" id="A0A7C9E9T7"/>
<dbReference type="EMBL" id="GISG01192921">
    <property type="protein sequence ID" value="MBA4656604.1"/>
    <property type="molecule type" value="Transcribed_RNA"/>
</dbReference>